<dbReference type="InterPro" id="IPR001503">
    <property type="entry name" value="Glyco_trans_10"/>
</dbReference>
<dbReference type="InterPro" id="IPR055270">
    <property type="entry name" value="Glyco_tran_10_C"/>
</dbReference>
<evidence type="ECO:0000256" key="3">
    <source>
        <dbReference type="ARBA" id="ARBA00008919"/>
    </source>
</evidence>
<dbReference type="PANTHER" id="PTHR48438">
    <property type="entry name" value="ALPHA-(1,3)-FUCOSYLTRANSFERASE C-RELATED"/>
    <property type="match status" value="1"/>
</dbReference>
<dbReference type="EC" id="2.4.1.-" evidence="12"/>
<protein>
    <recommendedName>
        <fullName evidence="12">Fucosyltransferase</fullName>
        <ecNumber evidence="12">2.4.1.-</ecNumber>
    </recommendedName>
</protein>
<keyword evidence="7" id="KW-0735">Signal-anchor</keyword>
<evidence type="ECO:0000256" key="4">
    <source>
        <dbReference type="ARBA" id="ARBA00022676"/>
    </source>
</evidence>
<dbReference type="PANTHER" id="PTHR48438:SF1">
    <property type="entry name" value="ALPHA-(1,3)-FUCOSYLTRANSFERASE C-RELATED"/>
    <property type="match status" value="1"/>
</dbReference>
<feature type="domain" description="Fucosyltransferase N-terminal" evidence="14">
    <location>
        <begin position="4"/>
        <end position="65"/>
    </location>
</feature>
<evidence type="ECO:0000259" key="13">
    <source>
        <dbReference type="Pfam" id="PF00852"/>
    </source>
</evidence>
<dbReference type="EMBL" id="JARBDR010000337">
    <property type="protein sequence ID" value="KAJ8314644.1"/>
    <property type="molecule type" value="Genomic_DNA"/>
</dbReference>
<comment type="pathway">
    <text evidence="2">Protein modification; protein glycosylation.</text>
</comment>
<evidence type="ECO:0000256" key="8">
    <source>
        <dbReference type="ARBA" id="ARBA00022989"/>
    </source>
</evidence>
<evidence type="ECO:0000256" key="2">
    <source>
        <dbReference type="ARBA" id="ARBA00004922"/>
    </source>
</evidence>
<organism evidence="15 16">
    <name type="scientific">Tegillarca granosa</name>
    <name type="common">Malaysian cockle</name>
    <name type="synonym">Anadara granosa</name>
    <dbReference type="NCBI Taxonomy" id="220873"/>
    <lineage>
        <taxon>Eukaryota</taxon>
        <taxon>Metazoa</taxon>
        <taxon>Spiralia</taxon>
        <taxon>Lophotrochozoa</taxon>
        <taxon>Mollusca</taxon>
        <taxon>Bivalvia</taxon>
        <taxon>Autobranchia</taxon>
        <taxon>Pteriomorphia</taxon>
        <taxon>Arcoida</taxon>
        <taxon>Arcoidea</taxon>
        <taxon>Arcidae</taxon>
        <taxon>Tegillarca</taxon>
    </lineage>
</organism>
<evidence type="ECO:0000256" key="10">
    <source>
        <dbReference type="ARBA" id="ARBA00023136"/>
    </source>
</evidence>
<dbReference type="SUPFAM" id="SSF53756">
    <property type="entry name" value="UDP-Glycosyltransferase/glycogen phosphorylase"/>
    <property type="match status" value="1"/>
</dbReference>
<evidence type="ECO:0000256" key="5">
    <source>
        <dbReference type="ARBA" id="ARBA00022679"/>
    </source>
</evidence>
<evidence type="ECO:0000256" key="12">
    <source>
        <dbReference type="RuleBase" id="RU003832"/>
    </source>
</evidence>
<dbReference type="InterPro" id="IPR031481">
    <property type="entry name" value="Glyco_tran_10_N"/>
</dbReference>
<evidence type="ECO:0000313" key="15">
    <source>
        <dbReference type="EMBL" id="KAJ8314644.1"/>
    </source>
</evidence>
<evidence type="ECO:0000313" key="16">
    <source>
        <dbReference type="Proteomes" id="UP001217089"/>
    </source>
</evidence>
<gene>
    <name evidence="15" type="ORF">KUTeg_006794</name>
</gene>
<evidence type="ECO:0000256" key="9">
    <source>
        <dbReference type="ARBA" id="ARBA00023034"/>
    </source>
</evidence>
<dbReference type="Pfam" id="PF00852">
    <property type="entry name" value="Glyco_transf_10"/>
    <property type="match status" value="1"/>
</dbReference>
<comment type="similarity">
    <text evidence="3 12">Belongs to the glycosyltransferase 10 family.</text>
</comment>
<dbReference type="Pfam" id="PF17039">
    <property type="entry name" value="Glyco_tran_10_N"/>
    <property type="match status" value="1"/>
</dbReference>
<keyword evidence="8" id="KW-1133">Transmembrane helix</keyword>
<accession>A0ABQ9FBD6</accession>
<reference evidence="15 16" key="1">
    <citation type="submission" date="2022-12" db="EMBL/GenBank/DDBJ databases">
        <title>Chromosome-level genome of Tegillarca granosa.</title>
        <authorList>
            <person name="Kim J."/>
        </authorList>
    </citation>
    <scope>NUCLEOTIDE SEQUENCE [LARGE SCALE GENOMIC DNA]</scope>
    <source>
        <strain evidence="15">Teg-2019</strain>
        <tissue evidence="15">Adductor muscle</tissue>
    </source>
</reference>
<comment type="caution">
    <text evidence="15">The sequence shown here is derived from an EMBL/GenBank/DDBJ whole genome shotgun (WGS) entry which is preliminary data.</text>
</comment>
<keyword evidence="5 12" id="KW-0808">Transferase</keyword>
<keyword evidence="6 12" id="KW-0812">Transmembrane</keyword>
<keyword evidence="4 12" id="KW-0328">Glycosyltransferase</keyword>
<comment type="subcellular location">
    <subcellularLocation>
        <location evidence="1">Golgi apparatus membrane</location>
        <topology evidence="1">Single-pass type II membrane protein</topology>
    </subcellularLocation>
    <subcellularLocation>
        <location evidence="12">Golgi apparatus</location>
        <location evidence="12">Golgi stack membrane</location>
        <topology evidence="12">Single-pass type II membrane protein</topology>
    </subcellularLocation>
</comment>
<proteinExistence type="inferred from homology"/>
<dbReference type="Gene3D" id="3.40.50.11660">
    <property type="entry name" value="Glycosyl transferase family 10, C-terminal domain"/>
    <property type="match status" value="1"/>
</dbReference>
<sequence>MLFLFHASYDAKDYVFTSVPAKIPGQVWVYLSLEPPRYRPSFKRFRNVINWTVTYRRDADIFLPYHKVVLKDKPRPQQSARSPDLKLKSVAWFVSNCKTSSKREKFVRLLKQYIDVDIYGKCGELKCQRIGTNHSVCLNMLTRDYKFYLSLENTNCRDYITEKPFHVMNETVIPILWKGYNSSIFLPPYSYIDATEYTSVNKLADYMKMLSVNTEKYNKYFKWKSYYTLTDRCKDTLCTLCKRLNNADKNKRLYDDIDRWVNGDETNRMCDKNTEIPKT</sequence>
<keyword evidence="10" id="KW-0472">Membrane</keyword>
<evidence type="ECO:0000256" key="11">
    <source>
        <dbReference type="ARBA" id="ARBA00023180"/>
    </source>
</evidence>
<keyword evidence="11" id="KW-0325">Glycoprotein</keyword>
<evidence type="ECO:0000256" key="7">
    <source>
        <dbReference type="ARBA" id="ARBA00022968"/>
    </source>
</evidence>
<name>A0ABQ9FBD6_TEGGR</name>
<keyword evidence="16" id="KW-1185">Reference proteome</keyword>
<dbReference type="InterPro" id="IPR038577">
    <property type="entry name" value="GT10-like_C_sf"/>
</dbReference>
<keyword evidence="9 12" id="KW-0333">Golgi apparatus</keyword>
<evidence type="ECO:0000256" key="6">
    <source>
        <dbReference type="ARBA" id="ARBA00022692"/>
    </source>
</evidence>
<feature type="domain" description="Fucosyltransferase C-terminal" evidence="13">
    <location>
        <begin position="86"/>
        <end position="260"/>
    </location>
</feature>
<evidence type="ECO:0000256" key="1">
    <source>
        <dbReference type="ARBA" id="ARBA00004323"/>
    </source>
</evidence>
<evidence type="ECO:0000259" key="14">
    <source>
        <dbReference type="Pfam" id="PF17039"/>
    </source>
</evidence>
<dbReference type="Proteomes" id="UP001217089">
    <property type="component" value="Unassembled WGS sequence"/>
</dbReference>